<evidence type="ECO:0000313" key="11">
    <source>
        <dbReference type="EMBL" id="MFC6397985.1"/>
    </source>
</evidence>
<evidence type="ECO:0000256" key="6">
    <source>
        <dbReference type="ARBA" id="ARBA00023136"/>
    </source>
</evidence>
<dbReference type="InterPro" id="IPR010920">
    <property type="entry name" value="LSM_dom_sf"/>
</dbReference>
<keyword evidence="3" id="KW-1003">Cell membrane</keyword>
<name>A0ABW1X3T8_9ACTN</name>
<keyword evidence="6 7" id="KW-0472">Membrane</keyword>
<sequence>MRTLDSLVWAWPDTPIHLVVLALVAIVVRGLVGWAIRRTVLASTIRTQQHLERLGRPGQILARASGLDHERRDQRTRTVAQLLGSTASVVIFGVALLTALDVIGLPLQPVLASAGVGGVALAFGAQSLVKDVISGVFMIVEDQYGVGDVITVSDVTGTVEEVGLRTTSIRDANGMLWHLRNGEISKLGNISQGWSIATIDIPVHYSTDPAVALRALQQAADEVDADPRWHDLLLERPKVLGVESIVGQAMTLRVSAKCAANQQYGVAREIRERAKVLLDAAGVQGPA</sequence>
<dbReference type="PANTHER" id="PTHR30460">
    <property type="entry name" value="MODERATE CONDUCTANCE MECHANOSENSITIVE CHANNEL YBIO"/>
    <property type="match status" value="1"/>
</dbReference>
<feature type="domain" description="Mechanosensitive ion channel transmembrane helices 2/3" evidence="10">
    <location>
        <begin position="88"/>
        <end position="126"/>
    </location>
</feature>
<dbReference type="InterPro" id="IPR045276">
    <property type="entry name" value="YbiO_bact"/>
</dbReference>
<feature type="domain" description="Mechanosensitive ion channel MscS" evidence="8">
    <location>
        <begin position="128"/>
        <end position="185"/>
    </location>
</feature>
<evidence type="ECO:0000259" key="9">
    <source>
        <dbReference type="Pfam" id="PF21082"/>
    </source>
</evidence>
<proteinExistence type="inferred from homology"/>
<feature type="domain" description="Mechanosensitive ion channel MscS C-terminal" evidence="9">
    <location>
        <begin position="198"/>
        <end position="283"/>
    </location>
</feature>
<dbReference type="EMBL" id="JBHSUA010000025">
    <property type="protein sequence ID" value="MFC6397985.1"/>
    <property type="molecule type" value="Genomic_DNA"/>
</dbReference>
<feature type="transmembrane region" description="Helical" evidence="7">
    <location>
        <begin position="110"/>
        <end position="129"/>
    </location>
</feature>
<evidence type="ECO:0000256" key="7">
    <source>
        <dbReference type="SAM" id="Phobius"/>
    </source>
</evidence>
<keyword evidence="4 7" id="KW-0812">Transmembrane</keyword>
<evidence type="ECO:0000256" key="4">
    <source>
        <dbReference type="ARBA" id="ARBA00022692"/>
    </source>
</evidence>
<comment type="similarity">
    <text evidence="2">Belongs to the MscS (TC 1.A.23) family.</text>
</comment>
<evidence type="ECO:0000256" key="3">
    <source>
        <dbReference type="ARBA" id="ARBA00022475"/>
    </source>
</evidence>
<evidence type="ECO:0000259" key="10">
    <source>
        <dbReference type="Pfam" id="PF21088"/>
    </source>
</evidence>
<protein>
    <submittedName>
        <fullName evidence="11">Mechanosensitive ion channel family protein</fullName>
    </submittedName>
</protein>
<dbReference type="SUPFAM" id="SSF50182">
    <property type="entry name" value="Sm-like ribonucleoproteins"/>
    <property type="match status" value="1"/>
</dbReference>
<dbReference type="InterPro" id="IPR011066">
    <property type="entry name" value="MscS_channel_C_sf"/>
</dbReference>
<dbReference type="InterPro" id="IPR006685">
    <property type="entry name" value="MscS_channel_2nd"/>
</dbReference>
<gene>
    <name evidence="11" type="ORF">ACFP57_13470</name>
</gene>
<keyword evidence="12" id="KW-1185">Reference proteome</keyword>
<dbReference type="Proteomes" id="UP001596266">
    <property type="component" value="Unassembled WGS sequence"/>
</dbReference>
<dbReference type="Pfam" id="PF21082">
    <property type="entry name" value="MS_channel_3rd"/>
    <property type="match status" value="1"/>
</dbReference>
<feature type="transmembrane region" description="Helical" evidence="7">
    <location>
        <begin position="79"/>
        <end position="104"/>
    </location>
</feature>
<evidence type="ECO:0000256" key="5">
    <source>
        <dbReference type="ARBA" id="ARBA00022989"/>
    </source>
</evidence>
<evidence type="ECO:0000259" key="8">
    <source>
        <dbReference type="Pfam" id="PF00924"/>
    </source>
</evidence>
<evidence type="ECO:0000313" key="12">
    <source>
        <dbReference type="Proteomes" id="UP001596266"/>
    </source>
</evidence>
<dbReference type="RefSeq" id="WP_343886803.1">
    <property type="nucleotide sequence ID" value="NZ_BAAAKI010000024.1"/>
</dbReference>
<dbReference type="Gene3D" id="1.10.287.1260">
    <property type="match status" value="1"/>
</dbReference>
<comment type="caution">
    <text evidence="11">The sequence shown here is derived from an EMBL/GenBank/DDBJ whole genome shotgun (WGS) entry which is preliminary data.</text>
</comment>
<evidence type="ECO:0000256" key="1">
    <source>
        <dbReference type="ARBA" id="ARBA00004651"/>
    </source>
</evidence>
<dbReference type="Gene3D" id="2.30.30.60">
    <property type="match status" value="1"/>
</dbReference>
<dbReference type="Gene3D" id="3.30.70.100">
    <property type="match status" value="1"/>
</dbReference>
<dbReference type="Pfam" id="PF21088">
    <property type="entry name" value="MS_channel_1st"/>
    <property type="match status" value="1"/>
</dbReference>
<dbReference type="PANTHER" id="PTHR30460:SF0">
    <property type="entry name" value="MODERATE CONDUCTANCE MECHANOSENSITIVE CHANNEL YBIO"/>
    <property type="match status" value="1"/>
</dbReference>
<comment type="subcellular location">
    <subcellularLocation>
        <location evidence="1">Cell membrane</location>
        <topology evidence="1">Multi-pass membrane protein</topology>
    </subcellularLocation>
</comment>
<feature type="transmembrane region" description="Helical" evidence="7">
    <location>
        <begin position="16"/>
        <end position="36"/>
    </location>
</feature>
<dbReference type="InterPro" id="IPR023408">
    <property type="entry name" value="MscS_beta-dom_sf"/>
</dbReference>
<reference evidence="12" key="1">
    <citation type="journal article" date="2019" name="Int. J. Syst. Evol. Microbiol.">
        <title>The Global Catalogue of Microorganisms (GCM) 10K type strain sequencing project: providing services to taxonomists for standard genome sequencing and annotation.</title>
        <authorList>
            <consortium name="The Broad Institute Genomics Platform"/>
            <consortium name="The Broad Institute Genome Sequencing Center for Infectious Disease"/>
            <person name="Wu L."/>
            <person name="Ma J."/>
        </authorList>
    </citation>
    <scope>NUCLEOTIDE SEQUENCE [LARGE SCALE GENOMIC DNA]</scope>
    <source>
        <strain evidence="12">CGMCC 1.15277</strain>
    </source>
</reference>
<accession>A0ABW1X3T8</accession>
<dbReference type="InterPro" id="IPR049142">
    <property type="entry name" value="MS_channel_1st"/>
</dbReference>
<dbReference type="InterPro" id="IPR049278">
    <property type="entry name" value="MS_channel_C"/>
</dbReference>
<keyword evidence="5 7" id="KW-1133">Transmembrane helix</keyword>
<dbReference type="InterPro" id="IPR011014">
    <property type="entry name" value="MscS_channel_TM-2"/>
</dbReference>
<organism evidence="11 12">
    <name type="scientific">Luteococcus sanguinis</name>
    <dbReference type="NCBI Taxonomy" id="174038"/>
    <lineage>
        <taxon>Bacteria</taxon>
        <taxon>Bacillati</taxon>
        <taxon>Actinomycetota</taxon>
        <taxon>Actinomycetes</taxon>
        <taxon>Propionibacteriales</taxon>
        <taxon>Propionibacteriaceae</taxon>
        <taxon>Luteococcus</taxon>
    </lineage>
</organism>
<dbReference type="SUPFAM" id="SSF82861">
    <property type="entry name" value="Mechanosensitive channel protein MscS (YggB), transmembrane region"/>
    <property type="match status" value="1"/>
</dbReference>
<dbReference type="SUPFAM" id="SSF82689">
    <property type="entry name" value="Mechanosensitive channel protein MscS (YggB), C-terminal domain"/>
    <property type="match status" value="1"/>
</dbReference>
<dbReference type="Pfam" id="PF00924">
    <property type="entry name" value="MS_channel_2nd"/>
    <property type="match status" value="1"/>
</dbReference>
<evidence type="ECO:0000256" key="2">
    <source>
        <dbReference type="ARBA" id="ARBA00008017"/>
    </source>
</evidence>